<keyword evidence="1" id="KW-0808">Transferase</keyword>
<proteinExistence type="predicted"/>
<protein>
    <submittedName>
        <fullName evidence="9">Activator of the mannose operon, transcriptional antiterminator</fullName>
    </submittedName>
</protein>
<feature type="domain" description="PTS EIIB type-2" evidence="7">
    <location>
        <begin position="400"/>
        <end position="490"/>
    </location>
</feature>
<dbReference type="SUPFAM" id="SSF55804">
    <property type="entry name" value="Phoshotransferase/anion transport protein"/>
    <property type="match status" value="1"/>
</dbReference>
<dbReference type="Gene3D" id="1.10.1790.10">
    <property type="entry name" value="PRD domain"/>
    <property type="match status" value="2"/>
</dbReference>
<gene>
    <name evidence="9" type="ORF">SAMN04488081_0473</name>
</gene>
<dbReference type="Pfam" id="PF00874">
    <property type="entry name" value="PRD"/>
    <property type="match status" value="2"/>
</dbReference>
<evidence type="ECO:0000256" key="2">
    <source>
        <dbReference type="ARBA" id="ARBA00022737"/>
    </source>
</evidence>
<dbReference type="InterPro" id="IPR016152">
    <property type="entry name" value="PTrfase/Anion_transptr"/>
</dbReference>
<accession>A0A1H3BK94</accession>
<dbReference type="Pfam" id="PF00359">
    <property type="entry name" value="PTS_EIIA_2"/>
    <property type="match status" value="1"/>
</dbReference>
<evidence type="ECO:0000313" key="9">
    <source>
        <dbReference type="EMBL" id="SDX42343.1"/>
    </source>
</evidence>
<evidence type="ECO:0000259" key="6">
    <source>
        <dbReference type="PROSITE" id="PS51094"/>
    </source>
</evidence>
<evidence type="ECO:0000259" key="7">
    <source>
        <dbReference type="PROSITE" id="PS51099"/>
    </source>
</evidence>
<dbReference type="InterPro" id="IPR002178">
    <property type="entry name" value="PTS_EIIA_type-2_dom"/>
</dbReference>
<keyword evidence="3" id="KW-0805">Transcription regulation</keyword>
<dbReference type="PANTHER" id="PTHR30185:SF12">
    <property type="entry name" value="TRANSCRIPTIONAL REGULATOR MANR"/>
    <property type="match status" value="1"/>
</dbReference>
<dbReference type="InterPro" id="IPR013011">
    <property type="entry name" value="PTS_EIIB_2"/>
</dbReference>
<dbReference type="EMBL" id="FNOS01000001">
    <property type="protein sequence ID" value="SDX42343.1"/>
    <property type="molecule type" value="Genomic_DNA"/>
</dbReference>
<sequence length="634" mass="72386">MNDRQMDLLHKLLLQSGDFTYIKALAGELGCSEKTIRNDLKEVGLFLETHSRAQLIRKPGAGVQVSVGEEERERIFKLLHTGSDKDTKRRQEIGYRLLVEKNPLTVSRLTREFFVSVKEIKKDLSIISDWLISYNIELISRQRRGVTVTGEELSRRNALAHLYELSSRQSGTPRSLLMLFPDHEVTYVNKKISDLMDEWNWKISSDEQENLLIHLLIILKRVRQSSAILMKNDEVVQVRGTREYTMTEELSERINDQLKVSLPVSEKVYFTLHLLSYSAGDSLQKDEHIDSLVHELGAQLTNQLQIMTVVPFAQDDILEEGLHVHLPSAVHRVANGLTIRNPMLEEIKNMYPYMFSMVVMALEEVNKRHSLSVPEDEAAYLVLHFQASLERLNKKRDARKKVVIVCELGIGMSHLLQAKLEQSYQDMEVVGSIGTGELEGMITDHHVDFIISTRELEEPRLPVVVISPLLKAEDRRKIDRFLHVKETGPIDSPSINAWLEEGEIELGIDPVHRYELIEELGRKLVQKGKVSSQFPAKAVMREKMSATEIGNGIAIPHAPPEEVYQSSVSLAVFKEPVLWRKEKVSVVFLLAISNKDRESMKPLMNMISRLGAETHLLEQLKNATTFEMVEDVLK</sequence>
<dbReference type="Gene3D" id="3.40.930.10">
    <property type="entry name" value="Mannitol-specific EII, Chain A"/>
    <property type="match status" value="1"/>
</dbReference>
<reference evidence="9 10" key="1">
    <citation type="submission" date="2016-10" db="EMBL/GenBank/DDBJ databases">
        <authorList>
            <person name="Varghese N."/>
            <person name="Submissions S."/>
        </authorList>
    </citation>
    <scope>NUCLEOTIDE SEQUENCE [LARGE SCALE GENOMIC DNA]</scope>
    <source>
        <strain evidence="9 10">DSM 20748</strain>
    </source>
</reference>
<evidence type="ECO:0000313" key="10">
    <source>
        <dbReference type="Proteomes" id="UP000198647"/>
    </source>
</evidence>
<keyword evidence="4" id="KW-0010">Activator</keyword>
<dbReference type="InterPro" id="IPR011608">
    <property type="entry name" value="PRD"/>
</dbReference>
<comment type="caution">
    <text evidence="9">The sequence shown here is derived from an EMBL/GenBank/DDBJ whole genome shotgun (WGS) entry which is preliminary data.</text>
</comment>
<dbReference type="SUPFAM" id="SSF63520">
    <property type="entry name" value="PTS-regulatory domain, PRD"/>
    <property type="match status" value="2"/>
</dbReference>
<evidence type="ECO:0000259" key="8">
    <source>
        <dbReference type="PROSITE" id="PS51372"/>
    </source>
</evidence>
<dbReference type="PROSITE" id="PS51372">
    <property type="entry name" value="PRD_2"/>
    <property type="match status" value="2"/>
</dbReference>
<feature type="domain" description="PTS EIIA type-2" evidence="6">
    <location>
        <begin position="497"/>
        <end position="634"/>
    </location>
</feature>
<dbReference type="InterPro" id="IPR050661">
    <property type="entry name" value="BglG_antiterminators"/>
</dbReference>
<dbReference type="SUPFAM" id="SSF52794">
    <property type="entry name" value="PTS system IIB component-like"/>
    <property type="match status" value="1"/>
</dbReference>
<dbReference type="CDD" id="cd05568">
    <property type="entry name" value="PTS_IIB_bgl_like"/>
    <property type="match status" value="1"/>
</dbReference>
<dbReference type="InterPro" id="IPR036388">
    <property type="entry name" value="WH-like_DNA-bd_sf"/>
</dbReference>
<dbReference type="PROSITE" id="PS51099">
    <property type="entry name" value="PTS_EIIB_TYPE_2"/>
    <property type="match status" value="1"/>
</dbReference>
<dbReference type="Gene3D" id="1.10.10.10">
    <property type="entry name" value="Winged helix-like DNA-binding domain superfamily/Winged helix DNA-binding domain"/>
    <property type="match status" value="1"/>
</dbReference>
<feature type="domain" description="PRD" evidence="8">
    <location>
        <begin position="179"/>
        <end position="284"/>
    </location>
</feature>
<name>A0A1H3BK94_9BACI</name>
<evidence type="ECO:0000256" key="3">
    <source>
        <dbReference type="ARBA" id="ARBA00023015"/>
    </source>
</evidence>
<evidence type="ECO:0000256" key="5">
    <source>
        <dbReference type="ARBA" id="ARBA00023163"/>
    </source>
</evidence>
<organism evidence="9 10">
    <name type="scientific">Salimicrobium album</name>
    <dbReference type="NCBI Taxonomy" id="50717"/>
    <lineage>
        <taxon>Bacteria</taxon>
        <taxon>Bacillati</taxon>
        <taxon>Bacillota</taxon>
        <taxon>Bacilli</taxon>
        <taxon>Bacillales</taxon>
        <taxon>Bacillaceae</taxon>
        <taxon>Salimicrobium</taxon>
    </lineage>
</organism>
<dbReference type="PROSITE" id="PS51094">
    <property type="entry name" value="PTS_EIIA_TYPE_2"/>
    <property type="match status" value="1"/>
</dbReference>
<dbReference type="Gene3D" id="3.40.50.2300">
    <property type="match status" value="1"/>
</dbReference>
<dbReference type="PROSITE" id="PS00372">
    <property type="entry name" value="PTS_EIIA_TYPE_2_HIS"/>
    <property type="match status" value="1"/>
</dbReference>
<dbReference type="CDD" id="cd00211">
    <property type="entry name" value="PTS_IIA_fru"/>
    <property type="match status" value="1"/>
</dbReference>
<evidence type="ECO:0000256" key="1">
    <source>
        <dbReference type="ARBA" id="ARBA00022679"/>
    </source>
</evidence>
<evidence type="ECO:0000256" key="4">
    <source>
        <dbReference type="ARBA" id="ARBA00023159"/>
    </source>
</evidence>
<dbReference type="RefSeq" id="WP_176765380.1">
    <property type="nucleotide sequence ID" value="NZ_FNOS01000001.1"/>
</dbReference>
<dbReference type="InterPro" id="IPR007737">
    <property type="entry name" value="Mga_HTH"/>
</dbReference>
<feature type="domain" description="PRD" evidence="8">
    <location>
        <begin position="288"/>
        <end position="395"/>
    </location>
</feature>
<dbReference type="InterPro" id="IPR036634">
    <property type="entry name" value="PRD_sf"/>
</dbReference>
<keyword evidence="5" id="KW-0804">Transcription</keyword>
<dbReference type="Proteomes" id="UP000198647">
    <property type="component" value="Unassembled WGS sequence"/>
</dbReference>
<keyword evidence="2" id="KW-0677">Repeat</keyword>
<keyword evidence="10" id="KW-1185">Reference proteome</keyword>
<dbReference type="PANTHER" id="PTHR30185">
    <property type="entry name" value="CRYPTIC BETA-GLUCOSIDE BGL OPERON ANTITERMINATOR"/>
    <property type="match status" value="1"/>
</dbReference>
<dbReference type="InterPro" id="IPR036095">
    <property type="entry name" value="PTS_EIIB-like_sf"/>
</dbReference>
<dbReference type="Pfam" id="PF05043">
    <property type="entry name" value="Mga"/>
    <property type="match status" value="1"/>
</dbReference>